<feature type="short sequence motif" description="Cx2C motif 2" evidence="11">
    <location>
        <begin position="330"/>
        <end position="333"/>
    </location>
</feature>
<keyword evidence="11" id="KW-0539">Nucleus</keyword>
<dbReference type="AlphaFoldDB" id="A0A3Q1EZ64"/>
<evidence type="ECO:0000259" key="12">
    <source>
        <dbReference type="Pfam" id="PF05093"/>
    </source>
</evidence>
<comment type="domain">
    <text evidence="11">The N-terminal domain has structural similarity with S-adenosyl-L-methionine-dependent methyltransferases, but does not bind S-adenosyl-L-methionine. It is required for correct assembly of the 2 Fe-S clusters.</text>
</comment>
<evidence type="ECO:0000256" key="3">
    <source>
        <dbReference type="ARBA" id="ARBA00022485"/>
    </source>
</evidence>
<comment type="domain">
    <text evidence="11">The C-terminal domain binds 2 Fe-S clusters but is otherwise mostly in an intrinsically disordered conformation.</text>
</comment>
<dbReference type="GO" id="GO:0030097">
    <property type="term" value="P:hemopoiesis"/>
    <property type="evidence" value="ECO:0007669"/>
    <property type="project" value="UniProtKB-UniRule"/>
</dbReference>
<dbReference type="InterPro" id="IPR029063">
    <property type="entry name" value="SAM-dependent_MTases_sf"/>
</dbReference>
<evidence type="ECO:0000256" key="7">
    <source>
        <dbReference type="ARBA" id="ARBA00022723"/>
    </source>
</evidence>
<dbReference type="Gene3D" id="3.40.50.150">
    <property type="entry name" value="Vaccinia Virus protein VP39"/>
    <property type="match status" value="1"/>
</dbReference>
<comment type="caution">
    <text evidence="11">Lacks conserved residue(s) required for the propagation of feature annotation.</text>
</comment>
<dbReference type="GeneTree" id="ENSGT00390000011417"/>
<dbReference type="HAMAP" id="MF_03115">
    <property type="entry name" value="Anamorsin"/>
    <property type="match status" value="1"/>
</dbReference>
<evidence type="ECO:0000256" key="11">
    <source>
        <dbReference type="HAMAP-Rule" id="MF_03115"/>
    </source>
</evidence>
<comment type="cofactor">
    <cofactor evidence="11">
        <name>[2Fe-2S] cluster</name>
        <dbReference type="ChEBI" id="CHEBI:190135"/>
    </cofactor>
</comment>
<comment type="function">
    <text evidence="11">Component of the cytosolic iron-sulfur (Fe-S) protein assembly (CIA) machinery required for the maturation of extramitochondrial Fe-S proteins. Part of an electron transfer chain functioning in an early step of cytosolic Fe-S biogenesis, facilitating the de novo assembly of a [4Fe-4S] cluster on the scaffold complex NUBP1-NUBP2. Electrons are transferred to CIAPIN1 from NADPH via the FAD- and FMN-containing protein NDOR1. NDOR1-CIAPIN1 are also required for the assembly of the diferric tyrosyl radical cofactor of ribonucleotide reductase (RNR), probably by providing electrons for reduction during radical cofactor maturation in the catalytic small subunit. Has anti-apoptotic effects in the cell. Involved in negative control of cell death upon cytokine withdrawal. Promotes development of hematopoietic cells.</text>
</comment>
<keyword evidence="9 11" id="KW-0411">Iron-sulfur</keyword>
<feature type="domain" description="Anamorsin N-terminal" evidence="13">
    <location>
        <begin position="53"/>
        <end position="213"/>
    </location>
</feature>
<keyword evidence="4 11" id="KW-0963">Cytoplasm</keyword>
<reference evidence="14" key="2">
    <citation type="submission" date="2025-09" db="UniProtKB">
        <authorList>
            <consortium name="Ensembl"/>
        </authorList>
    </citation>
    <scope>IDENTIFICATION</scope>
</reference>
<keyword evidence="5 11" id="KW-0053">Apoptosis</keyword>
<dbReference type="Pfam" id="PF20922">
    <property type="entry name" value="Anamorsin_N"/>
    <property type="match status" value="1"/>
</dbReference>
<dbReference type="PANTHER" id="PTHR13273">
    <property type="entry name" value="ANAMORSIN"/>
    <property type="match status" value="1"/>
</dbReference>
<dbReference type="FunCoup" id="A0A3Q1EZ64">
    <property type="interactions" value="1510"/>
</dbReference>
<dbReference type="GO" id="GO:0016226">
    <property type="term" value="P:iron-sulfur cluster assembly"/>
    <property type="evidence" value="ECO:0007669"/>
    <property type="project" value="UniProtKB-UniRule"/>
</dbReference>
<dbReference type="STRING" id="80966.ENSAPOP00000009489"/>
<feature type="binding site" evidence="11">
    <location>
        <position position="333"/>
    </location>
    <ligand>
        <name>[4Fe-4S] cluster</name>
        <dbReference type="ChEBI" id="CHEBI:49883"/>
    </ligand>
</feature>
<dbReference type="GO" id="GO:0006915">
    <property type="term" value="P:apoptotic process"/>
    <property type="evidence" value="ECO:0007669"/>
    <property type="project" value="UniProtKB-KW"/>
</dbReference>
<dbReference type="GO" id="GO:0005634">
    <property type="term" value="C:nucleus"/>
    <property type="evidence" value="ECO:0007669"/>
    <property type="project" value="UniProtKB-SubCell"/>
</dbReference>
<feature type="region of interest" description="Fe-S binding site A" evidence="11">
    <location>
        <begin position="280"/>
        <end position="296"/>
    </location>
</feature>
<evidence type="ECO:0000256" key="4">
    <source>
        <dbReference type="ARBA" id="ARBA00022490"/>
    </source>
</evidence>
<evidence type="ECO:0000256" key="1">
    <source>
        <dbReference type="ARBA" id="ARBA00001966"/>
    </source>
</evidence>
<feature type="binding site" evidence="11">
    <location>
        <position position="291"/>
    </location>
    <ligand>
        <name>[2Fe-2S] cluster</name>
        <dbReference type="ChEBI" id="CHEBI:190135"/>
    </ligand>
</feature>
<dbReference type="GO" id="GO:0051537">
    <property type="term" value="F:2 iron, 2 sulfur cluster binding"/>
    <property type="evidence" value="ECO:0007669"/>
    <property type="project" value="UniProtKB-UniRule"/>
</dbReference>
<dbReference type="Proteomes" id="UP000257200">
    <property type="component" value="Unplaced"/>
</dbReference>
<sequence>MSSCTERSRHSAAPWPSCASTSLNCDSNRKQKQECRLHSQMQVIMADLGVRPGDQVMLVWTQPSDPEALKKHAEELGAAVGSNGKTSVENLERLLISSHPASSFDWVLSCLLADSSSVHSSETLAEIIRVLRPGGKLVLEEPVTGTEAQTVRTAEKLMSTLKLSGFMSVTELSKTELSPEALNSLQTSTGYQGNTLTRMRISASKPDYEMGSSSQIKLSFGKKAAKPAEKPALDPNTVKMWTLSANDMDDDDVDLLDSDALLDEDDLKKPDAASLKAPSCGEGAGKKKKACKNCTCGLAEELDQESKAKQKTNLPKSACGSCYLGDAFRCASCPYLGMPAFKPGEKILLDDKTLTDA</sequence>
<comment type="cofactor">
    <cofactor evidence="1 11">
        <name>[4Fe-4S] cluster</name>
        <dbReference type="ChEBI" id="CHEBI:49883"/>
    </cofactor>
</comment>
<dbReference type="InParanoid" id="A0A3Q1EZ64"/>
<accession>A0A3Q1EZ64</accession>
<dbReference type="InterPro" id="IPR046408">
    <property type="entry name" value="CIAPIN1"/>
</dbReference>
<feature type="binding site" evidence="11">
    <location>
        <position position="319"/>
    </location>
    <ligand>
        <name>[4Fe-4S] cluster</name>
        <dbReference type="ChEBI" id="CHEBI:49883"/>
    </ligand>
</feature>
<feature type="domain" description="Anamorsin C-terminal" evidence="12">
    <location>
        <begin position="276"/>
        <end position="312"/>
    </location>
</feature>
<dbReference type="FunFam" id="3.40.50.150:FF:000085">
    <property type="entry name" value="Anamorsin homolog"/>
    <property type="match status" value="1"/>
</dbReference>
<feature type="short sequence motif" description="Cx2C motif 1" evidence="11">
    <location>
        <begin position="319"/>
        <end position="322"/>
    </location>
</feature>
<evidence type="ECO:0000256" key="2">
    <source>
        <dbReference type="ARBA" id="ARBA00008169"/>
    </source>
</evidence>
<dbReference type="SUPFAM" id="SSF53335">
    <property type="entry name" value="S-adenosyl-L-methionine-dependent methyltransferases"/>
    <property type="match status" value="1"/>
</dbReference>
<keyword evidence="6 11" id="KW-0001">2Fe-2S</keyword>
<dbReference type="InterPro" id="IPR007785">
    <property type="entry name" value="Anamorsin"/>
</dbReference>
<dbReference type="GO" id="GO:0046872">
    <property type="term" value="F:metal ion binding"/>
    <property type="evidence" value="ECO:0007669"/>
    <property type="project" value="UniProtKB-KW"/>
</dbReference>
<evidence type="ECO:0000259" key="13">
    <source>
        <dbReference type="Pfam" id="PF20922"/>
    </source>
</evidence>
<keyword evidence="7 11" id="KW-0479">Metal-binding</keyword>
<feature type="binding site" evidence="11">
    <location>
        <position position="296"/>
    </location>
    <ligand>
        <name>[2Fe-2S] cluster</name>
        <dbReference type="ChEBI" id="CHEBI:190135"/>
    </ligand>
</feature>
<dbReference type="Pfam" id="PF05093">
    <property type="entry name" value="CIAPIN1"/>
    <property type="match status" value="2"/>
</dbReference>
<dbReference type="PANTHER" id="PTHR13273:SF14">
    <property type="entry name" value="ANAMORSIN"/>
    <property type="match status" value="1"/>
</dbReference>
<evidence type="ECO:0000256" key="8">
    <source>
        <dbReference type="ARBA" id="ARBA00023004"/>
    </source>
</evidence>
<evidence type="ECO:0000313" key="14">
    <source>
        <dbReference type="Ensembl" id="ENSAPOP00000009489.1"/>
    </source>
</evidence>
<keyword evidence="15" id="KW-1185">Reference proteome</keyword>
<keyword evidence="10 11" id="KW-0496">Mitochondrion</keyword>
<keyword evidence="8 11" id="KW-0408">Iron</keyword>
<dbReference type="InterPro" id="IPR049011">
    <property type="entry name" value="Anamorsin_N_metazoan"/>
</dbReference>
<evidence type="ECO:0000256" key="5">
    <source>
        <dbReference type="ARBA" id="ARBA00022703"/>
    </source>
</evidence>
<name>A0A3Q1EZ64_9TELE</name>
<feature type="binding site" evidence="11">
    <location>
        <position position="322"/>
    </location>
    <ligand>
        <name>[4Fe-4S] cluster</name>
        <dbReference type="ChEBI" id="CHEBI:49883"/>
    </ligand>
</feature>
<evidence type="ECO:0000256" key="10">
    <source>
        <dbReference type="ARBA" id="ARBA00023128"/>
    </source>
</evidence>
<organism evidence="14 15">
    <name type="scientific">Acanthochromis polyacanthus</name>
    <name type="common">spiny chromis</name>
    <dbReference type="NCBI Taxonomy" id="80966"/>
    <lineage>
        <taxon>Eukaryota</taxon>
        <taxon>Metazoa</taxon>
        <taxon>Chordata</taxon>
        <taxon>Craniata</taxon>
        <taxon>Vertebrata</taxon>
        <taxon>Euteleostomi</taxon>
        <taxon>Actinopterygii</taxon>
        <taxon>Neopterygii</taxon>
        <taxon>Teleostei</taxon>
        <taxon>Neoteleostei</taxon>
        <taxon>Acanthomorphata</taxon>
        <taxon>Ovalentaria</taxon>
        <taxon>Pomacentridae</taxon>
        <taxon>Acanthochromis</taxon>
    </lineage>
</organism>
<evidence type="ECO:0000313" key="15">
    <source>
        <dbReference type="Proteomes" id="UP000257200"/>
    </source>
</evidence>
<reference evidence="14" key="1">
    <citation type="submission" date="2025-08" db="UniProtKB">
        <authorList>
            <consortium name="Ensembl"/>
        </authorList>
    </citation>
    <scope>IDENTIFICATION</scope>
</reference>
<dbReference type="CDD" id="cd02440">
    <property type="entry name" value="AdoMet_MTases"/>
    <property type="match status" value="1"/>
</dbReference>
<dbReference type="Ensembl" id="ENSAPOT00000001479.1">
    <property type="protein sequence ID" value="ENSAPOP00000009489.1"/>
    <property type="gene ID" value="ENSAPOG00000011787.1"/>
</dbReference>
<dbReference type="GO" id="GO:0043066">
    <property type="term" value="P:negative regulation of apoptotic process"/>
    <property type="evidence" value="ECO:0007669"/>
    <property type="project" value="UniProtKB-UniRule"/>
</dbReference>
<gene>
    <name evidence="11" type="primary">CIAPIN1</name>
</gene>
<feature type="binding site" evidence="11">
    <location>
        <position position="294"/>
    </location>
    <ligand>
        <name>[2Fe-2S] cluster</name>
        <dbReference type="ChEBI" id="CHEBI:190135"/>
    </ligand>
</feature>
<feature type="binding site" evidence="11">
    <location>
        <position position="330"/>
    </location>
    <ligand>
        <name>[4Fe-4S] cluster</name>
        <dbReference type="ChEBI" id="CHEBI:49883"/>
    </ligand>
</feature>
<dbReference type="GO" id="GO:0009055">
    <property type="term" value="F:electron transfer activity"/>
    <property type="evidence" value="ECO:0007669"/>
    <property type="project" value="UniProtKB-UniRule"/>
</dbReference>
<dbReference type="GO" id="GO:0005758">
    <property type="term" value="C:mitochondrial intermembrane space"/>
    <property type="evidence" value="ECO:0007669"/>
    <property type="project" value="UniProtKB-SubCell"/>
</dbReference>
<keyword evidence="3 11" id="KW-0004">4Fe-4S</keyword>
<feature type="binding site" evidence="11">
    <location>
        <position position="280"/>
    </location>
    <ligand>
        <name>[2Fe-2S] cluster</name>
        <dbReference type="ChEBI" id="CHEBI:190135"/>
    </ligand>
</feature>
<proteinExistence type="inferred from homology"/>
<feature type="domain" description="Anamorsin C-terminal" evidence="12">
    <location>
        <begin position="316"/>
        <end position="348"/>
    </location>
</feature>
<protein>
    <recommendedName>
        <fullName evidence="11">Anamorsin</fullName>
    </recommendedName>
    <alternativeName>
        <fullName evidence="11">Cytokine-induced apoptosis inhibitor 1</fullName>
    </alternativeName>
    <alternativeName>
        <fullName evidence="11">Fe-S cluster assembly protein DRE2 homolog</fullName>
    </alternativeName>
</protein>
<comment type="similarity">
    <text evidence="2 11">Belongs to the anamorsin family.</text>
</comment>
<comment type="subunit">
    <text evidence="11">Monomer. Interacts with NDOR1. Interacts with CHCHD4.</text>
</comment>
<evidence type="ECO:0000256" key="6">
    <source>
        <dbReference type="ARBA" id="ARBA00022714"/>
    </source>
</evidence>
<comment type="domain">
    <text evidence="11">The twin Cx2C motifs are involved in the recognition by the mitochondrial CHCHD4/MIA40-GFER/ERV1 disulfide relay system. The formation of 2 disulfide bonds in the Cx2C motifs through dithiol/disulfide exchange reactions effectively traps the protein in the mitochondrial intermembrane space.</text>
</comment>
<feature type="region of interest" description="Fe-S binding site B" evidence="11">
    <location>
        <begin position="319"/>
        <end position="333"/>
    </location>
</feature>
<comment type="subcellular location">
    <subcellularLocation>
        <location evidence="11">Cytoplasm</location>
    </subcellularLocation>
    <subcellularLocation>
        <location evidence="11">Nucleus</location>
    </subcellularLocation>
    <subcellularLocation>
        <location evidence="11">Mitochondrion intermembrane space</location>
    </subcellularLocation>
</comment>
<evidence type="ECO:0000256" key="9">
    <source>
        <dbReference type="ARBA" id="ARBA00023014"/>
    </source>
</evidence>
<dbReference type="GO" id="GO:0051539">
    <property type="term" value="F:4 iron, 4 sulfur cluster binding"/>
    <property type="evidence" value="ECO:0007669"/>
    <property type="project" value="UniProtKB-KW"/>
</dbReference>